<evidence type="ECO:0000313" key="15">
    <source>
        <dbReference type="Proteomes" id="UP000293296"/>
    </source>
</evidence>
<evidence type="ECO:0000256" key="11">
    <source>
        <dbReference type="ARBA" id="ARBA00029766"/>
    </source>
</evidence>
<evidence type="ECO:0000256" key="8">
    <source>
        <dbReference type="ARBA" id="ARBA00022840"/>
    </source>
</evidence>
<name>A0A4P6HS08_9BACT</name>
<dbReference type="PANTHER" id="PTHR43071">
    <property type="entry name" value="2-AMINO-4-HYDROXY-6-HYDROXYMETHYLDIHYDROPTERIDINE PYROPHOSPHOKINASE"/>
    <property type="match status" value="1"/>
</dbReference>
<dbReference type="RefSeq" id="WP_129355862.1">
    <property type="nucleotide sequence ID" value="NZ_CP026538.1"/>
</dbReference>
<keyword evidence="8" id="KW-0067">ATP-binding</keyword>
<comment type="similarity">
    <text evidence="2">Belongs to the HPPK family.</text>
</comment>
<dbReference type="UniPathway" id="UPA00077">
    <property type="reaction ID" value="UER00155"/>
</dbReference>
<comment type="pathway">
    <text evidence="1">Cofactor biosynthesis; tetrahydrofolate biosynthesis; 2-amino-4-hydroxy-6-hydroxymethyl-7,8-dihydropteridine diphosphate from 7,8-dihydroneopterin triphosphate: step 4/4.</text>
</comment>
<dbReference type="PANTHER" id="PTHR43071:SF1">
    <property type="entry name" value="2-AMINO-4-HYDROXY-6-HYDROXYMETHYLDIHYDROPTERIDINE PYROPHOSPHOKINASE"/>
    <property type="match status" value="1"/>
</dbReference>
<evidence type="ECO:0000256" key="5">
    <source>
        <dbReference type="ARBA" id="ARBA00022679"/>
    </source>
</evidence>
<evidence type="ECO:0000313" key="14">
    <source>
        <dbReference type="EMBL" id="QAZ69494.1"/>
    </source>
</evidence>
<evidence type="ECO:0000256" key="2">
    <source>
        <dbReference type="ARBA" id="ARBA00005810"/>
    </source>
</evidence>
<dbReference type="GO" id="GO:0005524">
    <property type="term" value="F:ATP binding"/>
    <property type="evidence" value="ECO:0007669"/>
    <property type="project" value="UniProtKB-KW"/>
</dbReference>
<dbReference type="EC" id="2.7.6.3" evidence="3"/>
<dbReference type="Gene3D" id="3.30.70.560">
    <property type="entry name" value="7,8-Dihydro-6-hydroxymethylpterin-pyrophosphokinase HPPK"/>
    <property type="match status" value="1"/>
</dbReference>
<evidence type="ECO:0000256" key="4">
    <source>
        <dbReference type="ARBA" id="ARBA00016218"/>
    </source>
</evidence>
<proteinExistence type="inferred from homology"/>
<reference evidence="14 15" key="1">
    <citation type="submission" date="2018-02" db="EMBL/GenBank/DDBJ databases">
        <title>Genome sequence of Desulfovibrio carbinolicus DSM 3852.</title>
        <authorList>
            <person name="Wilbanks E."/>
            <person name="Skennerton C.T."/>
            <person name="Orphan V.J."/>
        </authorList>
    </citation>
    <scope>NUCLEOTIDE SEQUENCE [LARGE SCALE GENOMIC DNA]</scope>
    <source>
        <strain evidence="14 15">DSM 3852</strain>
    </source>
</reference>
<keyword evidence="5" id="KW-0808">Transferase</keyword>
<dbReference type="GO" id="GO:0046654">
    <property type="term" value="P:tetrahydrofolate biosynthetic process"/>
    <property type="evidence" value="ECO:0007669"/>
    <property type="project" value="UniProtKB-UniPathway"/>
</dbReference>
<keyword evidence="6" id="KW-0547">Nucleotide-binding</keyword>
<dbReference type="KEGG" id="dcb:C3Y92_10565"/>
<organism evidence="14 15">
    <name type="scientific">Solidesulfovibrio carbinolicus</name>
    <dbReference type="NCBI Taxonomy" id="296842"/>
    <lineage>
        <taxon>Bacteria</taxon>
        <taxon>Pseudomonadati</taxon>
        <taxon>Thermodesulfobacteriota</taxon>
        <taxon>Desulfovibrionia</taxon>
        <taxon>Desulfovibrionales</taxon>
        <taxon>Desulfovibrionaceae</taxon>
        <taxon>Solidesulfovibrio</taxon>
    </lineage>
</organism>
<dbReference type="AlphaFoldDB" id="A0A4P6HS08"/>
<evidence type="ECO:0000256" key="12">
    <source>
        <dbReference type="ARBA" id="ARBA00033413"/>
    </source>
</evidence>
<evidence type="ECO:0000256" key="7">
    <source>
        <dbReference type="ARBA" id="ARBA00022777"/>
    </source>
</evidence>
<feature type="domain" description="7,8-dihydro-6-hydroxymethylpterin-pyrophosphokinase" evidence="13">
    <location>
        <begin position="1"/>
        <end position="130"/>
    </location>
</feature>
<dbReference type="Pfam" id="PF01288">
    <property type="entry name" value="HPPK"/>
    <property type="match status" value="1"/>
</dbReference>
<evidence type="ECO:0000256" key="9">
    <source>
        <dbReference type="ARBA" id="ARBA00022909"/>
    </source>
</evidence>
<evidence type="ECO:0000256" key="1">
    <source>
        <dbReference type="ARBA" id="ARBA00005051"/>
    </source>
</evidence>
<keyword evidence="15" id="KW-1185">Reference proteome</keyword>
<comment type="function">
    <text evidence="10">Catalyzes the transfer of pyrophosphate from adenosine triphosphate (ATP) to 6-hydroxymethyl-7,8-dihydropterin, an enzymatic step in folate biosynthesis pathway.</text>
</comment>
<dbReference type="InterPro" id="IPR035907">
    <property type="entry name" value="Hppk_sf"/>
</dbReference>
<dbReference type="OrthoDB" id="9808041at2"/>
<evidence type="ECO:0000259" key="13">
    <source>
        <dbReference type="Pfam" id="PF01288"/>
    </source>
</evidence>
<accession>A0A4P6HS08</accession>
<dbReference type="NCBIfam" id="TIGR01498">
    <property type="entry name" value="folK"/>
    <property type="match status" value="1"/>
</dbReference>
<dbReference type="Proteomes" id="UP000293296">
    <property type="component" value="Chromosome"/>
</dbReference>
<dbReference type="GO" id="GO:0003848">
    <property type="term" value="F:2-amino-4-hydroxy-6-hydroxymethyldihydropteridine diphosphokinase activity"/>
    <property type="evidence" value="ECO:0007669"/>
    <property type="project" value="UniProtKB-EC"/>
</dbReference>
<sequence>MGSNQGDRLANLRLARERLGALPDAFLAGASPVYETEPWGEADQTTFFNQVVALTLGDSWSPKRLLQALLANETLLGRVRDPARPNGPRTMDCDLLLYGDVRLEEPELTVPHPRLRQRPFVLVPLADLAPELAIPDGQGGSVALALAEMPSNQGGNIVGAIEASAR</sequence>
<keyword evidence="7 14" id="KW-0418">Kinase</keyword>
<evidence type="ECO:0000256" key="3">
    <source>
        <dbReference type="ARBA" id="ARBA00013253"/>
    </source>
</evidence>
<dbReference type="CDD" id="cd00483">
    <property type="entry name" value="HPPK"/>
    <property type="match status" value="1"/>
</dbReference>
<dbReference type="GO" id="GO:0046656">
    <property type="term" value="P:folic acid biosynthetic process"/>
    <property type="evidence" value="ECO:0007669"/>
    <property type="project" value="UniProtKB-KW"/>
</dbReference>
<evidence type="ECO:0000256" key="6">
    <source>
        <dbReference type="ARBA" id="ARBA00022741"/>
    </source>
</evidence>
<dbReference type="SUPFAM" id="SSF55083">
    <property type="entry name" value="6-hydroxymethyl-7,8-dihydropterin pyrophosphokinase, HPPK"/>
    <property type="match status" value="1"/>
</dbReference>
<gene>
    <name evidence="14" type="primary">folK</name>
    <name evidence="14" type="ORF">C3Y92_10565</name>
</gene>
<protein>
    <recommendedName>
        <fullName evidence="4">2-amino-4-hydroxy-6-hydroxymethyldihydropteridine pyrophosphokinase</fullName>
        <ecNumber evidence="3">2.7.6.3</ecNumber>
    </recommendedName>
    <alternativeName>
        <fullName evidence="11">6-hydroxymethyl-7,8-dihydropterin pyrophosphokinase</fullName>
    </alternativeName>
    <alternativeName>
        <fullName evidence="12">7,8-dihydro-6-hydroxymethylpterin-pyrophosphokinase</fullName>
    </alternativeName>
</protein>
<dbReference type="InterPro" id="IPR000550">
    <property type="entry name" value="Hppk"/>
</dbReference>
<dbReference type="EMBL" id="CP026538">
    <property type="protein sequence ID" value="QAZ69494.1"/>
    <property type="molecule type" value="Genomic_DNA"/>
</dbReference>
<keyword evidence="9" id="KW-0289">Folate biosynthesis</keyword>
<dbReference type="GO" id="GO:0016301">
    <property type="term" value="F:kinase activity"/>
    <property type="evidence" value="ECO:0007669"/>
    <property type="project" value="UniProtKB-KW"/>
</dbReference>
<evidence type="ECO:0000256" key="10">
    <source>
        <dbReference type="ARBA" id="ARBA00029409"/>
    </source>
</evidence>